<protein>
    <recommendedName>
        <fullName evidence="4">Esterase</fullName>
    </recommendedName>
</protein>
<keyword evidence="3" id="KW-1185">Reference proteome</keyword>
<dbReference type="InterPro" id="IPR050583">
    <property type="entry name" value="Mycobacterial_A85_antigen"/>
</dbReference>
<evidence type="ECO:0000256" key="1">
    <source>
        <dbReference type="SAM" id="Phobius"/>
    </source>
</evidence>
<comment type="caution">
    <text evidence="2">The sequence shown here is derived from an EMBL/GenBank/DDBJ whole genome shotgun (WGS) entry which is preliminary data.</text>
</comment>
<gene>
    <name evidence="2" type="ORF">RASY3_13605</name>
</gene>
<evidence type="ECO:0000313" key="3">
    <source>
        <dbReference type="Proteomes" id="UP000021369"/>
    </source>
</evidence>
<organism evidence="2 3">
    <name type="scientific">Ruminococcus albus SY3</name>
    <dbReference type="NCBI Taxonomy" id="1341156"/>
    <lineage>
        <taxon>Bacteria</taxon>
        <taxon>Bacillati</taxon>
        <taxon>Bacillota</taxon>
        <taxon>Clostridia</taxon>
        <taxon>Eubacteriales</taxon>
        <taxon>Oscillospiraceae</taxon>
        <taxon>Ruminococcus</taxon>
    </lineage>
</organism>
<keyword evidence="1" id="KW-0812">Transmembrane</keyword>
<keyword evidence="1" id="KW-1133">Transmembrane helix</keyword>
<dbReference type="EMBL" id="JEOB01000004">
    <property type="protein sequence ID" value="EXM37573.1"/>
    <property type="molecule type" value="Genomic_DNA"/>
</dbReference>
<dbReference type="PANTHER" id="PTHR48098">
    <property type="entry name" value="ENTEROCHELIN ESTERASE-RELATED"/>
    <property type="match status" value="1"/>
</dbReference>
<keyword evidence="1" id="KW-0472">Membrane</keyword>
<sequence length="234" mass="26424">MKQIQKMNNTIIGGRPCAIYSDDTPRYLLIQPVDKREAETLDKEIAHIKLLTDTSFVFSSFDITDWNNELSPWTAPPVFGKEPFGNGADRTLTYIKEILIPYLKKQFSLNIDIPVVIGGYSLAGLFALWTGYTSDSFSAVAAASPSVWFQDWSDFTDNHSPAANSIYLSLGKKEEKTRNMVMAAVGENIRRQYDKLKSQGISVVLEWNEGNHFTEPEIRTAKGFAWCIDNKIRI</sequence>
<feature type="transmembrane region" description="Helical" evidence="1">
    <location>
        <begin position="113"/>
        <end position="132"/>
    </location>
</feature>
<evidence type="ECO:0008006" key="4">
    <source>
        <dbReference type="Google" id="ProtNLM"/>
    </source>
</evidence>
<dbReference type="Pfam" id="PF00756">
    <property type="entry name" value="Esterase"/>
    <property type="match status" value="1"/>
</dbReference>
<dbReference type="Proteomes" id="UP000021369">
    <property type="component" value="Unassembled WGS sequence"/>
</dbReference>
<dbReference type="PATRIC" id="fig|1341156.4.peg.3744"/>
<reference evidence="2 3" key="1">
    <citation type="submission" date="2013-06" db="EMBL/GenBank/DDBJ databases">
        <title>Rumen cellulosomics: divergent fiber-degrading strategies revealed by comparative genome-wide analysis of six Ruminococcal strains.</title>
        <authorList>
            <person name="Dassa B."/>
            <person name="Borovok I."/>
            <person name="Lamed R."/>
            <person name="Flint H."/>
            <person name="Yeoman C.J."/>
            <person name="White B."/>
            <person name="Bayer E.A."/>
        </authorList>
    </citation>
    <scope>NUCLEOTIDE SEQUENCE [LARGE SCALE GENOMIC DNA]</scope>
    <source>
        <strain evidence="2 3">SY3</strain>
    </source>
</reference>
<dbReference type="AlphaFoldDB" id="A0A011VSL0"/>
<dbReference type="PANTHER" id="PTHR48098:SF6">
    <property type="entry name" value="FERRI-BACILLIBACTIN ESTERASE BESA"/>
    <property type="match status" value="1"/>
</dbReference>
<proteinExistence type="predicted"/>
<dbReference type="Gene3D" id="3.40.50.1820">
    <property type="entry name" value="alpha/beta hydrolase"/>
    <property type="match status" value="1"/>
</dbReference>
<name>A0A011VSL0_RUMAL</name>
<accession>A0A011VSL0</accession>
<dbReference type="SUPFAM" id="SSF53474">
    <property type="entry name" value="alpha/beta-Hydrolases"/>
    <property type="match status" value="1"/>
</dbReference>
<dbReference type="InterPro" id="IPR000801">
    <property type="entry name" value="Esterase-like"/>
</dbReference>
<dbReference type="InterPro" id="IPR029058">
    <property type="entry name" value="AB_hydrolase_fold"/>
</dbReference>
<evidence type="ECO:0000313" key="2">
    <source>
        <dbReference type="EMBL" id="EXM37573.1"/>
    </source>
</evidence>